<evidence type="ECO:0000256" key="7">
    <source>
        <dbReference type="SAM" id="Phobius"/>
    </source>
</evidence>
<dbReference type="PRINTS" id="PR01035">
    <property type="entry name" value="TCRTETA"/>
</dbReference>
<dbReference type="InterPro" id="IPR001958">
    <property type="entry name" value="Tet-R_TetA/multi-R_MdtG-like"/>
</dbReference>
<dbReference type="InterPro" id="IPR020846">
    <property type="entry name" value="MFS_dom"/>
</dbReference>
<dbReference type="RefSeq" id="WP_107584494.1">
    <property type="nucleotide sequence ID" value="NZ_PZJJ01000008.1"/>
</dbReference>
<feature type="domain" description="Major facilitator superfamily (MFS) profile" evidence="8">
    <location>
        <begin position="8"/>
        <end position="386"/>
    </location>
</feature>
<dbReference type="Proteomes" id="UP000240509">
    <property type="component" value="Unassembled WGS sequence"/>
</dbReference>
<gene>
    <name evidence="9" type="ORF">C6Y45_06890</name>
</gene>
<evidence type="ECO:0000256" key="2">
    <source>
        <dbReference type="ARBA" id="ARBA00022448"/>
    </source>
</evidence>
<feature type="transmembrane region" description="Helical" evidence="7">
    <location>
        <begin position="45"/>
        <end position="62"/>
    </location>
</feature>
<reference evidence="9 10" key="1">
    <citation type="submission" date="2018-03" db="EMBL/GenBank/DDBJ databases">
        <title>Alkalicoccus saliphilus sp. nov., isolated from a mineral pool.</title>
        <authorList>
            <person name="Zhao B."/>
        </authorList>
    </citation>
    <scope>NUCLEOTIDE SEQUENCE [LARGE SCALE GENOMIC DNA]</scope>
    <source>
        <strain evidence="9 10">6AG</strain>
    </source>
</reference>
<dbReference type="GO" id="GO:0005886">
    <property type="term" value="C:plasma membrane"/>
    <property type="evidence" value="ECO:0007669"/>
    <property type="project" value="UniProtKB-SubCell"/>
</dbReference>
<keyword evidence="6 7" id="KW-0472">Membrane</keyword>
<dbReference type="Gene3D" id="1.20.1250.20">
    <property type="entry name" value="MFS general substrate transporter like domains"/>
    <property type="match status" value="2"/>
</dbReference>
<evidence type="ECO:0000256" key="1">
    <source>
        <dbReference type="ARBA" id="ARBA00004651"/>
    </source>
</evidence>
<protein>
    <submittedName>
        <fullName evidence="9">MFS transporter</fullName>
    </submittedName>
</protein>
<evidence type="ECO:0000256" key="4">
    <source>
        <dbReference type="ARBA" id="ARBA00022692"/>
    </source>
</evidence>
<organism evidence="9 10">
    <name type="scientific">Alkalicoccus saliphilus</name>
    <dbReference type="NCBI Taxonomy" id="200989"/>
    <lineage>
        <taxon>Bacteria</taxon>
        <taxon>Bacillati</taxon>
        <taxon>Bacillota</taxon>
        <taxon>Bacilli</taxon>
        <taxon>Bacillales</taxon>
        <taxon>Bacillaceae</taxon>
        <taxon>Alkalicoccus</taxon>
    </lineage>
</organism>
<keyword evidence="3" id="KW-1003">Cell membrane</keyword>
<evidence type="ECO:0000313" key="10">
    <source>
        <dbReference type="Proteomes" id="UP000240509"/>
    </source>
</evidence>
<feature type="transmembrane region" description="Helical" evidence="7">
    <location>
        <begin position="297"/>
        <end position="321"/>
    </location>
</feature>
<sequence>MENNPVFRYWVLVGMVLIAGFSQGMLLPVLAVMLEDAGIAPSANGLNAAALYIGIILVSPFIERPVRQYGYKPVILTGLLLVTISVMIFPLWHAFWLWFVLRMVVGVADNLIHFSTQVWISTTSSPEKRGRQLALYGLAFGLGFGLGPMTTRLLEVNTFLPFLISAAMSVLAFICMLFLRNEYPAREVETASRTGTYERYRKVIKLAWFALLPGFCYGYLEATLHGSYPVYAIRMGIDLHLTTVFLLPGFVFGSLVTQLPLGMMSDKFGRSRMLLWLMGSGAFLFLLMPLIEHQPVLLFSFFVVTGMILGSLFSLGIAYLADLVPPELLPTGTVMTAVLFAFGSMTGPVIGGFLIDIAGRGAVYYSISGMLTLAAGAGLIFHFQQKHAGSSRESRISSSPDY</sequence>
<feature type="transmembrane region" description="Helical" evidence="7">
    <location>
        <begin position="240"/>
        <end position="261"/>
    </location>
</feature>
<proteinExistence type="predicted"/>
<feature type="transmembrane region" description="Helical" evidence="7">
    <location>
        <begin position="133"/>
        <end position="153"/>
    </location>
</feature>
<dbReference type="InterPro" id="IPR036259">
    <property type="entry name" value="MFS_trans_sf"/>
</dbReference>
<dbReference type="SUPFAM" id="SSF103473">
    <property type="entry name" value="MFS general substrate transporter"/>
    <property type="match status" value="1"/>
</dbReference>
<keyword evidence="2" id="KW-0813">Transport</keyword>
<accession>A0A2T4U7E7</accession>
<comment type="caution">
    <text evidence="9">The sequence shown here is derived from an EMBL/GenBank/DDBJ whole genome shotgun (WGS) entry which is preliminary data.</text>
</comment>
<feature type="transmembrane region" description="Helical" evidence="7">
    <location>
        <begin position="69"/>
        <end position="89"/>
    </location>
</feature>
<evidence type="ECO:0000259" key="8">
    <source>
        <dbReference type="PROSITE" id="PS50850"/>
    </source>
</evidence>
<evidence type="ECO:0000256" key="3">
    <source>
        <dbReference type="ARBA" id="ARBA00022475"/>
    </source>
</evidence>
<feature type="transmembrane region" description="Helical" evidence="7">
    <location>
        <begin position="159"/>
        <end position="179"/>
    </location>
</feature>
<dbReference type="GO" id="GO:0022857">
    <property type="term" value="F:transmembrane transporter activity"/>
    <property type="evidence" value="ECO:0007669"/>
    <property type="project" value="InterPro"/>
</dbReference>
<dbReference type="InterPro" id="IPR011701">
    <property type="entry name" value="MFS"/>
</dbReference>
<comment type="subcellular location">
    <subcellularLocation>
        <location evidence="1">Cell membrane</location>
        <topology evidence="1">Multi-pass membrane protein</topology>
    </subcellularLocation>
</comment>
<evidence type="ECO:0000313" key="9">
    <source>
        <dbReference type="EMBL" id="PTL39333.1"/>
    </source>
</evidence>
<dbReference type="PANTHER" id="PTHR23521">
    <property type="entry name" value="TRANSPORTER MFS SUPERFAMILY"/>
    <property type="match status" value="1"/>
</dbReference>
<dbReference type="AlphaFoldDB" id="A0A2T4U7E7"/>
<name>A0A2T4U7E7_9BACI</name>
<keyword evidence="4 7" id="KW-0812">Transmembrane</keyword>
<evidence type="ECO:0000256" key="5">
    <source>
        <dbReference type="ARBA" id="ARBA00022989"/>
    </source>
</evidence>
<keyword evidence="10" id="KW-1185">Reference proteome</keyword>
<evidence type="ECO:0000256" key="6">
    <source>
        <dbReference type="ARBA" id="ARBA00023136"/>
    </source>
</evidence>
<dbReference type="CDD" id="cd17477">
    <property type="entry name" value="MFS_YcaD_like"/>
    <property type="match status" value="1"/>
</dbReference>
<dbReference type="PANTHER" id="PTHR23521:SF2">
    <property type="entry name" value="TRANSPORTER MFS SUPERFAMILY"/>
    <property type="match status" value="1"/>
</dbReference>
<dbReference type="EMBL" id="PZJJ01000008">
    <property type="protein sequence ID" value="PTL39333.1"/>
    <property type="molecule type" value="Genomic_DNA"/>
</dbReference>
<dbReference type="PROSITE" id="PS50850">
    <property type="entry name" value="MFS"/>
    <property type="match status" value="1"/>
</dbReference>
<feature type="transmembrane region" description="Helical" evidence="7">
    <location>
        <begin position="361"/>
        <end position="383"/>
    </location>
</feature>
<feature type="transmembrane region" description="Helical" evidence="7">
    <location>
        <begin position="273"/>
        <end position="291"/>
    </location>
</feature>
<dbReference type="OrthoDB" id="478565at2"/>
<keyword evidence="5 7" id="KW-1133">Transmembrane helix</keyword>
<feature type="transmembrane region" description="Helical" evidence="7">
    <location>
        <begin position="7"/>
        <end position="33"/>
    </location>
</feature>
<dbReference type="InterPro" id="IPR047200">
    <property type="entry name" value="MFS_YcaD-like"/>
</dbReference>
<feature type="transmembrane region" description="Helical" evidence="7">
    <location>
        <begin position="333"/>
        <end position="355"/>
    </location>
</feature>
<dbReference type="Pfam" id="PF07690">
    <property type="entry name" value="MFS_1"/>
    <property type="match status" value="1"/>
</dbReference>
<feature type="transmembrane region" description="Helical" evidence="7">
    <location>
        <begin position="203"/>
        <end position="220"/>
    </location>
</feature>